<reference evidence="2" key="1">
    <citation type="submission" date="2020-03" db="EMBL/GenBank/DDBJ databases">
        <title>Transcriptomic Profiling of the Digestive Tract of the Rat Flea, Xenopsylla cheopis, Following Blood Feeding and Infection with Yersinia pestis.</title>
        <authorList>
            <person name="Bland D.M."/>
            <person name="Martens C.A."/>
            <person name="Virtaneva K."/>
            <person name="Kanakabandi K."/>
            <person name="Long D."/>
            <person name="Rosenke R."/>
            <person name="Saturday G.A."/>
            <person name="Hoyt F.H."/>
            <person name="Bruno D.P."/>
            <person name="Ribeiro J.M.C."/>
            <person name="Hinnebusch J."/>
        </authorList>
    </citation>
    <scope>NUCLEOTIDE SEQUENCE</scope>
</reference>
<keyword evidence="1" id="KW-0472">Membrane</keyword>
<sequence length="96" mass="11421">MDSNKWLNFITLFTYVIFLTSLYTTTNTLLIVLYQNHNNVEHHPGTPFLLLYDQYIRISNLHRTGILNIAYSTYYIITIISALLYNIIKSNIFHYR</sequence>
<feature type="transmembrane region" description="Helical" evidence="1">
    <location>
        <begin position="12"/>
        <end position="34"/>
    </location>
</feature>
<keyword evidence="1" id="KW-1133">Transmembrane helix</keyword>
<organism evidence="2">
    <name type="scientific">Xenopsylla cheopis</name>
    <name type="common">Oriental rat flea</name>
    <name type="synonym">Pulex cheopis</name>
    <dbReference type="NCBI Taxonomy" id="163159"/>
    <lineage>
        <taxon>Eukaryota</taxon>
        <taxon>Metazoa</taxon>
        <taxon>Ecdysozoa</taxon>
        <taxon>Arthropoda</taxon>
        <taxon>Hexapoda</taxon>
        <taxon>Insecta</taxon>
        <taxon>Pterygota</taxon>
        <taxon>Neoptera</taxon>
        <taxon>Endopterygota</taxon>
        <taxon>Siphonaptera</taxon>
        <taxon>Pulicidae</taxon>
        <taxon>Xenopsyllinae</taxon>
        <taxon>Xenopsylla</taxon>
    </lineage>
</organism>
<feature type="transmembrane region" description="Helical" evidence="1">
    <location>
        <begin position="69"/>
        <end position="88"/>
    </location>
</feature>
<name>A0A6M2DWL9_XENCH</name>
<dbReference type="AlphaFoldDB" id="A0A6M2DWL9"/>
<evidence type="ECO:0000313" key="2">
    <source>
        <dbReference type="EMBL" id="NOV50642.1"/>
    </source>
</evidence>
<evidence type="ECO:0000256" key="1">
    <source>
        <dbReference type="SAM" id="Phobius"/>
    </source>
</evidence>
<proteinExistence type="predicted"/>
<protein>
    <submittedName>
        <fullName evidence="2">Putative product</fullName>
    </submittedName>
</protein>
<dbReference type="EMBL" id="GIIL01006916">
    <property type="protein sequence ID" value="NOV50642.1"/>
    <property type="molecule type" value="Transcribed_RNA"/>
</dbReference>
<keyword evidence="1" id="KW-0812">Transmembrane</keyword>
<accession>A0A6M2DWL9</accession>